<sequence>MEQYFEKMKEYLNMETEISFAEFRDYYNAFIEHLKGTYESLDQDQSIQALFVIYNLESNCEYRAKRKDSEAKKYKKMQASLNIWSAAMRLRLNKQGLSEKEISERLDAVMTAV</sequence>
<evidence type="ECO:0000313" key="2">
    <source>
        <dbReference type="Proteomes" id="UP000830167"/>
    </source>
</evidence>
<evidence type="ECO:0000313" key="1">
    <source>
        <dbReference type="EMBL" id="UOF90643.1"/>
    </source>
</evidence>
<keyword evidence="2" id="KW-1185">Reference proteome</keyword>
<dbReference type="RefSeq" id="WP_347437342.1">
    <property type="nucleotide sequence ID" value="NZ_CP089291.1"/>
</dbReference>
<dbReference type="Proteomes" id="UP000830167">
    <property type="component" value="Chromosome"/>
</dbReference>
<organism evidence="1 2">
    <name type="scientific">Fodinisporobacter ferrooxydans</name>
    <dbReference type="NCBI Taxonomy" id="2901836"/>
    <lineage>
        <taxon>Bacteria</taxon>
        <taxon>Bacillati</taxon>
        <taxon>Bacillota</taxon>
        <taxon>Bacilli</taxon>
        <taxon>Bacillales</taxon>
        <taxon>Alicyclobacillaceae</taxon>
        <taxon>Fodinisporobacter</taxon>
    </lineage>
</organism>
<reference evidence="1" key="1">
    <citation type="submission" date="2021-12" db="EMBL/GenBank/DDBJ databases">
        <title>Alicyclobacillaceae gen. nov., sp. nov., isolated from chalcocite enrichment system.</title>
        <authorList>
            <person name="Jiang Z."/>
        </authorList>
    </citation>
    <scope>NUCLEOTIDE SEQUENCE</scope>
    <source>
        <strain evidence="1">MYW30-H2</strain>
    </source>
</reference>
<dbReference type="EMBL" id="CP089291">
    <property type="protein sequence ID" value="UOF90643.1"/>
    <property type="molecule type" value="Genomic_DNA"/>
</dbReference>
<protein>
    <submittedName>
        <fullName evidence="1">Uncharacterized protein</fullName>
    </submittedName>
</protein>
<name>A0ABY4CJE7_9BACL</name>
<proteinExistence type="predicted"/>
<accession>A0ABY4CJE7</accession>
<gene>
    <name evidence="1" type="ORF">LSG31_22780</name>
</gene>